<organism evidence="1 2">
    <name type="scientific">Athelia psychrophila</name>
    <dbReference type="NCBI Taxonomy" id="1759441"/>
    <lineage>
        <taxon>Eukaryota</taxon>
        <taxon>Fungi</taxon>
        <taxon>Dikarya</taxon>
        <taxon>Basidiomycota</taxon>
        <taxon>Agaricomycotina</taxon>
        <taxon>Agaricomycetes</taxon>
        <taxon>Agaricomycetidae</taxon>
        <taxon>Atheliales</taxon>
        <taxon>Atheliaceae</taxon>
        <taxon>Athelia</taxon>
    </lineage>
</organism>
<dbReference type="AlphaFoldDB" id="A0A166SA10"/>
<dbReference type="SUPFAM" id="SSF52540">
    <property type="entry name" value="P-loop containing nucleoside triphosphate hydrolases"/>
    <property type="match status" value="1"/>
</dbReference>
<keyword evidence="2" id="KW-1185">Reference proteome</keyword>
<dbReference type="Proteomes" id="UP000076532">
    <property type="component" value="Unassembled WGS sequence"/>
</dbReference>
<sequence length="130" mass="14404">MDNVPLAPDGLKKFIFSTIEGHILCRKILHGQISYEPRDVQMEGICGKVLDSVDLFAILTTGSGETSFLPMNMYSHASARLSHSRGTFNPCMLAVCPNKYLEHQMLHVFVTYGTRELDSEAKWVPGDGDG</sequence>
<evidence type="ECO:0000313" key="2">
    <source>
        <dbReference type="Proteomes" id="UP000076532"/>
    </source>
</evidence>
<evidence type="ECO:0000313" key="1">
    <source>
        <dbReference type="EMBL" id="KZP29202.1"/>
    </source>
</evidence>
<dbReference type="InterPro" id="IPR027417">
    <property type="entry name" value="P-loop_NTPase"/>
</dbReference>
<protein>
    <submittedName>
        <fullName evidence="1">Uncharacterized protein</fullName>
    </submittedName>
</protein>
<accession>A0A166SA10</accession>
<proteinExistence type="predicted"/>
<gene>
    <name evidence="1" type="ORF">FIBSPDRAFT_927011</name>
</gene>
<name>A0A166SA10_9AGAM</name>
<reference evidence="1 2" key="1">
    <citation type="journal article" date="2016" name="Mol. Biol. Evol.">
        <title>Comparative Genomics of Early-Diverging Mushroom-Forming Fungi Provides Insights into the Origins of Lignocellulose Decay Capabilities.</title>
        <authorList>
            <person name="Nagy L.G."/>
            <person name="Riley R."/>
            <person name="Tritt A."/>
            <person name="Adam C."/>
            <person name="Daum C."/>
            <person name="Floudas D."/>
            <person name="Sun H."/>
            <person name="Yadav J.S."/>
            <person name="Pangilinan J."/>
            <person name="Larsson K.H."/>
            <person name="Matsuura K."/>
            <person name="Barry K."/>
            <person name="Labutti K."/>
            <person name="Kuo R."/>
            <person name="Ohm R.A."/>
            <person name="Bhattacharya S.S."/>
            <person name="Shirouzu T."/>
            <person name="Yoshinaga Y."/>
            <person name="Martin F.M."/>
            <person name="Grigoriev I.V."/>
            <person name="Hibbett D.S."/>
        </authorList>
    </citation>
    <scope>NUCLEOTIDE SEQUENCE [LARGE SCALE GENOMIC DNA]</scope>
    <source>
        <strain evidence="1 2">CBS 109695</strain>
    </source>
</reference>
<dbReference type="EMBL" id="KV417499">
    <property type="protein sequence ID" value="KZP29202.1"/>
    <property type="molecule type" value="Genomic_DNA"/>
</dbReference>
<dbReference type="OrthoDB" id="3269685at2759"/>